<dbReference type="Pfam" id="PF08478">
    <property type="entry name" value="POTRA_1"/>
    <property type="match status" value="1"/>
</dbReference>
<evidence type="ECO:0000256" key="8">
    <source>
        <dbReference type="HAMAP-Rule" id="MF_00911"/>
    </source>
</evidence>
<dbReference type="EMBL" id="CP133762">
    <property type="protein sequence ID" value="WMX47515.1"/>
    <property type="molecule type" value="Genomic_DNA"/>
</dbReference>
<gene>
    <name evidence="8" type="primary">ftsQ</name>
    <name evidence="11" type="ORF">RGF97_25600</name>
</gene>
<dbReference type="PANTHER" id="PTHR37820">
    <property type="entry name" value="CELL DIVISION PROTEIN DIVIB"/>
    <property type="match status" value="1"/>
</dbReference>
<keyword evidence="3 8" id="KW-0132">Cell division</keyword>
<evidence type="ECO:0000256" key="1">
    <source>
        <dbReference type="ARBA" id="ARBA00004370"/>
    </source>
</evidence>
<sequence length="265" mass="28112">MAAGPTTAEKRGTSRSKAAPRQPSQPGTRKFRMPGPRVLLGVTGAVLLTAFAVWALYGSDWFRVEKVSTTGTKVLTRDEVERVAAVPLGAPLVSVDTGAIEARLREELPRIDSVDVVRSWPHGIGLKVTERRPVLILQNGRKYDEVDAGGVRFATVATPPRGVPRLVLDAAASPSLRRFGTERLLTAAVGVTGELPEKIAQDVRVVRITSFDSITLELGKGRSVFWGSGEDGAAKARVLTALMKATPKAGHFDVSAPTAPASSGS</sequence>
<evidence type="ECO:0000313" key="12">
    <source>
        <dbReference type="Proteomes" id="UP001250858"/>
    </source>
</evidence>
<organism evidence="11 12">
    <name type="scientific">Streptomyces roseicoloratus</name>
    <dbReference type="NCBI Taxonomy" id="2508722"/>
    <lineage>
        <taxon>Bacteria</taxon>
        <taxon>Bacillati</taxon>
        <taxon>Actinomycetota</taxon>
        <taxon>Actinomycetes</taxon>
        <taxon>Kitasatosporales</taxon>
        <taxon>Streptomycetaceae</taxon>
        <taxon>Streptomyces</taxon>
    </lineage>
</organism>
<comment type="subcellular location">
    <subcellularLocation>
        <location evidence="8">Cell membrane</location>
        <topology evidence="8">Single-pass type II membrane protein</topology>
    </subcellularLocation>
    <subcellularLocation>
        <location evidence="1">Membrane</location>
    </subcellularLocation>
    <text evidence="8">Localizes to the division septum.</text>
</comment>
<dbReference type="PANTHER" id="PTHR37820:SF1">
    <property type="entry name" value="CELL DIVISION PROTEIN FTSQ"/>
    <property type="match status" value="1"/>
</dbReference>
<keyword evidence="7 8" id="KW-0131">Cell cycle</keyword>
<keyword evidence="5 8" id="KW-1133">Transmembrane helix</keyword>
<name>A0ABY9RZA1_9ACTN</name>
<evidence type="ECO:0000313" key="11">
    <source>
        <dbReference type="EMBL" id="WMX47515.1"/>
    </source>
</evidence>
<dbReference type="InterPro" id="IPR026579">
    <property type="entry name" value="FtsQ"/>
</dbReference>
<evidence type="ECO:0000256" key="9">
    <source>
        <dbReference type="SAM" id="MobiDB-lite"/>
    </source>
</evidence>
<accession>A0ABY9RZA1</accession>
<keyword evidence="6 8" id="KW-0472">Membrane</keyword>
<comment type="similarity">
    <text evidence="8">Belongs to the FtsQ/DivIB family. FtsQ subfamily.</text>
</comment>
<protein>
    <recommendedName>
        <fullName evidence="8">Cell division protein FtsQ</fullName>
    </recommendedName>
</protein>
<dbReference type="Proteomes" id="UP001250858">
    <property type="component" value="Chromosome"/>
</dbReference>
<evidence type="ECO:0000256" key="6">
    <source>
        <dbReference type="ARBA" id="ARBA00023136"/>
    </source>
</evidence>
<evidence type="ECO:0000256" key="3">
    <source>
        <dbReference type="ARBA" id="ARBA00022618"/>
    </source>
</evidence>
<comment type="function">
    <text evidence="8">Essential cell division protein.</text>
</comment>
<keyword evidence="12" id="KW-1185">Reference proteome</keyword>
<evidence type="ECO:0000256" key="2">
    <source>
        <dbReference type="ARBA" id="ARBA00022475"/>
    </source>
</evidence>
<dbReference type="HAMAP" id="MF_00911">
    <property type="entry name" value="FtsQ_subfam"/>
    <property type="match status" value="1"/>
</dbReference>
<dbReference type="RefSeq" id="WP_309549486.1">
    <property type="nucleotide sequence ID" value="NZ_CP133762.1"/>
</dbReference>
<keyword evidence="4 8" id="KW-0812">Transmembrane</keyword>
<dbReference type="Gene3D" id="3.10.20.310">
    <property type="entry name" value="membrane protein fhac"/>
    <property type="match status" value="1"/>
</dbReference>
<feature type="region of interest" description="Disordered" evidence="9">
    <location>
        <begin position="1"/>
        <end position="34"/>
    </location>
</feature>
<evidence type="ECO:0000256" key="4">
    <source>
        <dbReference type="ARBA" id="ARBA00022692"/>
    </source>
</evidence>
<dbReference type="PROSITE" id="PS51779">
    <property type="entry name" value="POTRA"/>
    <property type="match status" value="1"/>
</dbReference>
<proteinExistence type="inferred from homology"/>
<dbReference type="InterPro" id="IPR050487">
    <property type="entry name" value="FtsQ_DivIB"/>
</dbReference>
<reference evidence="11 12" key="1">
    <citation type="submission" date="2023-09" db="EMBL/GenBank/DDBJ databases">
        <title>Complete genome of Streptomyces roseicoloratus T14.</title>
        <authorList>
            <person name="Bashizi T."/>
            <person name="Kim M.-J."/>
            <person name="Lee G."/>
            <person name="Tagele S.B."/>
            <person name="Shin J.-H."/>
        </authorList>
    </citation>
    <scope>NUCLEOTIDE SEQUENCE [LARGE SCALE GENOMIC DNA]</scope>
    <source>
        <strain evidence="11 12">T14</strain>
    </source>
</reference>
<evidence type="ECO:0000256" key="5">
    <source>
        <dbReference type="ARBA" id="ARBA00022989"/>
    </source>
</evidence>
<feature type="transmembrane region" description="Helical" evidence="8">
    <location>
        <begin position="38"/>
        <end position="57"/>
    </location>
</feature>
<feature type="domain" description="POTRA" evidence="10">
    <location>
        <begin position="62"/>
        <end position="131"/>
    </location>
</feature>
<dbReference type="InterPro" id="IPR034746">
    <property type="entry name" value="POTRA"/>
</dbReference>
<keyword evidence="2 8" id="KW-1003">Cell membrane</keyword>
<evidence type="ECO:0000259" key="10">
    <source>
        <dbReference type="PROSITE" id="PS51779"/>
    </source>
</evidence>
<dbReference type="InterPro" id="IPR013685">
    <property type="entry name" value="POTRA_FtsQ_type"/>
</dbReference>
<evidence type="ECO:0000256" key="7">
    <source>
        <dbReference type="ARBA" id="ARBA00023306"/>
    </source>
</evidence>